<dbReference type="AlphaFoldDB" id="K1RTV1"/>
<dbReference type="InterPro" id="IPR018062">
    <property type="entry name" value="HTH_AraC-typ_CS"/>
</dbReference>
<dbReference type="GO" id="GO:0003700">
    <property type="term" value="F:DNA-binding transcription factor activity"/>
    <property type="evidence" value="ECO:0007669"/>
    <property type="project" value="InterPro"/>
</dbReference>
<dbReference type="Pfam" id="PF12833">
    <property type="entry name" value="HTH_18"/>
    <property type="match status" value="1"/>
</dbReference>
<evidence type="ECO:0000256" key="1">
    <source>
        <dbReference type="ARBA" id="ARBA00023015"/>
    </source>
</evidence>
<evidence type="ECO:0000256" key="2">
    <source>
        <dbReference type="ARBA" id="ARBA00023125"/>
    </source>
</evidence>
<comment type="caution">
    <text evidence="5">The sequence shown here is derived from an EMBL/GenBank/DDBJ whole genome shotgun (WGS) entry which is preliminary data.</text>
</comment>
<dbReference type="Gene3D" id="1.10.10.60">
    <property type="entry name" value="Homeodomain-like"/>
    <property type="match status" value="2"/>
</dbReference>
<dbReference type="InterPro" id="IPR018060">
    <property type="entry name" value="HTH_AraC"/>
</dbReference>
<evidence type="ECO:0000256" key="3">
    <source>
        <dbReference type="ARBA" id="ARBA00023163"/>
    </source>
</evidence>
<dbReference type="EMBL" id="AJWY01011711">
    <property type="protein sequence ID" value="EKC51997.1"/>
    <property type="molecule type" value="Genomic_DNA"/>
</dbReference>
<dbReference type="PROSITE" id="PS00041">
    <property type="entry name" value="HTH_ARAC_FAMILY_1"/>
    <property type="match status" value="1"/>
</dbReference>
<dbReference type="PROSITE" id="PS01124">
    <property type="entry name" value="HTH_ARAC_FAMILY_2"/>
    <property type="match status" value="1"/>
</dbReference>
<evidence type="ECO:0000259" key="4">
    <source>
        <dbReference type="PROSITE" id="PS01124"/>
    </source>
</evidence>
<feature type="non-terminal residue" evidence="5">
    <location>
        <position position="1"/>
    </location>
</feature>
<protein>
    <submittedName>
        <fullName evidence="5">Protein containing Helix-turn-helix, AraC domain protein</fullName>
    </submittedName>
</protein>
<keyword evidence="2" id="KW-0238">DNA-binding</keyword>
<name>K1RTV1_9ZZZZ</name>
<dbReference type="PANTHER" id="PTHR43280:SF28">
    <property type="entry name" value="HTH-TYPE TRANSCRIPTIONAL ACTIVATOR RHAS"/>
    <property type="match status" value="1"/>
</dbReference>
<sequence length="176" mass="20324">NIKSCVFHLNDEQFTLILDYFKKIDAFSNRIGLLSEKLALSSVFQLVSVIKDLSKNAEIITSQNTTPEIVTAIDYINNHYKEDINLDIITEVVHISKYHFSRLFHKATGATFLQYLYNVRLVNVHSLLAETNLNLNEIAIRTGFSSSAHLSRIFKQVYNVSPQKFRRMLKEKSKKQ</sequence>
<keyword evidence="1" id="KW-0805">Transcription regulation</keyword>
<dbReference type="PANTHER" id="PTHR43280">
    <property type="entry name" value="ARAC-FAMILY TRANSCRIPTIONAL REGULATOR"/>
    <property type="match status" value="1"/>
</dbReference>
<reference evidence="5" key="1">
    <citation type="journal article" date="2013" name="Environ. Microbiol.">
        <title>Microbiota from the distal guts of lean and obese adolescents exhibit partial functional redundancy besides clear differences in community structure.</title>
        <authorList>
            <person name="Ferrer M."/>
            <person name="Ruiz A."/>
            <person name="Lanza F."/>
            <person name="Haange S.B."/>
            <person name="Oberbach A."/>
            <person name="Till H."/>
            <person name="Bargiela R."/>
            <person name="Campoy C."/>
            <person name="Segura M.T."/>
            <person name="Richter M."/>
            <person name="von Bergen M."/>
            <person name="Seifert J."/>
            <person name="Suarez A."/>
        </authorList>
    </citation>
    <scope>NUCLEOTIDE SEQUENCE</scope>
</reference>
<gene>
    <name evidence="5" type="ORF">LEA_17112</name>
</gene>
<feature type="domain" description="HTH araC/xylS-type" evidence="4">
    <location>
        <begin position="70"/>
        <end position="168"/>
    </location>
</feature>
<accession>K1RTV1</accession>
<dbReference type="InterPro" id="IPR009057">
    <property type="entry name" value="Homeodomain-like_sf"/>
</dbReference>
<dbReference type="GO" id="GO:0043565">
    <property type="term" value="F:sequence-specific DNA binding"/>
    <property type="evidence" value="ECO:0007669"/>
    <property type="project" value="InterPro"/>
</dbReference>
<evidence type="ECO:0000313" key="5">
    <source>
        <dbReference type="EMBL" id="EKC51997.1"/>
    </source>
</evidence>
<keyword evidence="3" id="KW-0804">Transcription</keyword>
<organism evidence="5">
    <name type="scientific">human gut metagenome</name>
    <dbReference type="NCBI Taxonomy" id="408170"/>
    <lineage>
        <taxon>unclassified sequences</taxon>
        <taxon>metagenomes</taxon>
        <taxon>organismal metagenomes</taxon>
    </lineage>
</organism>
<dbReference type="SUPFAM" id="SSF46689">
    <property type="entry name" value="Homeodomain-like"/>
    <property type="match status" value="2"/>
</dbReference>
<proteinExistence type="predicted"/>
<dbReference type="SMART" id="SM00342">
    <property type="entry name" value="HTH_ARAC"/>
    <property type="match status" value="1"/>
</dbReference>